<proteinExistence type="predicted"/>
<keyword evidence="1" id="KW-0472">Membrane</keyword>
<keyword evidence="1" id="KW-1133">Transmembrane helix</keyword>
<dbReference type="AlphaFoldDB" id="A0A6C0DNQ1"/>
<feature type="transmembrane region" description="Helical" evidence="1">
    <location>
        <begin position="7"/>
        <end position="24"/>
    </location>
</feature>
<dbReference type="EMBL" id="MN739632">
    <property type="protein sequence ID" value="QHT17215.1"/>
    <property type="molecule type" value="Genomic_DNA"/>
</dbReference>
<sequence length="315" mass="36048">MEFLRKILIIIIILLIIYLIWRLIKKSIENRQYIELNSHTSIKEGLLGLGSITSTPDSELESLKSKEPVKILTIKPELTNLPLKEYCIMGSYNSAITGKYVNLDMVKYILSRGCRFLDFEVFYINNKKSNDIDDLYTPVVSYVLDNKFKNLETENSILLDKVLAAAVANGFSSNSPNNGDPLFIQLRIKPQKVDKSEYSGFTNDNAYLDNFKKNEILKKNFYKAVAKSVDYALKSKLYNGVVTKDTKFADLMGKVVLIIDKTIEPKYKDYCSCDLVEQNCYDLTKYVNMESGGINLFLLQYNEIMKQYTSPPTIV</sequence>
<dbReference type="SUPFAM" id="SSF51695">
    <property type="entry name" value="PLC-like phosphodiesterases"/>
    <property type="match status" value="1"/>
</dbReference>
<evidence type="ECO:0008006" key="3">
    <source>
        <dbReference type="Google" id="ProtNLM"/>
    </source>
</evidence>
<name>A0A6C0DNQ1_9ZZZZ</name>
<evidence type="ECO:0000313" key="2">
    <source>
        <dbReference type="EMBL" id="QHT17215.1"/>
    </source>
</evidence>
<evidence type="ECO:0000256" key="1">
    <source>
        <dbReference type="SAM" id="Phobius"/>
    </source>
</evidence>
<reference evidence="2" key="1">
    <citation type="journal article" date="2020" name="Nature">
        <title>Giant virus diversity and host interactions through global metagenomics.</title>
        <authorList>
            <person name="Schulz F."/>
            <person name="Roux S."/>
            <person name="Paez-Espino D."/>
            <person name="Jungbluth S."/>
            <person name="Walsh D.A."/>
            <person name="Denef V.J."/>
            <person name="McMahon K.D."/>
            <person name="Konstantinidis K.T."/>
            <person name="Eloe-Fadrosh E.A."/>
            <person name="Kyrpides N.C."/>
            <person name="Woyke T."/>
        </authorList>
    </citation>
    <scope>NUCLEOTIDE SEQUENCE</scope>
    <source>
        <strain evidence="2">GVMAG-M-3300023174-24</strain>
    </source>
</reference>
<protein>
    <recommendedName>
        <fullName evidence="3">Phosphatidylinositol-specific phospholipase C X domain-containing protein</fullName>
    </recommendedName>
</protein>
<organism evidence="2">
    <name type="scientific">viral metagenome</name>
    <dbReference type="NCBI Taxonomy" id="1070528"/>
    <lineage>
        <taxon>unclassified sequences</taxon>
        <taxon>metagenomes</taxon>
        <taxon>organismal metagenomes</taxon>
    </lineage>
</organism>
<dbReference type="InterPro" id="IPR017946">
    <property type="entry name" value="PLC-like_Pdiesterase_TIM-brl"/>
</dbReference>
<keyword evidence="1" id="KW-0812">Transmembrane</keyword>
<dbReference type="GO" id="GO:0006629">
    <property type="term" value="P:lipid metabolic process"/>
    <property type="evidence" value="ECO:0007669"/>
    <property type="project" value="InterPro"/>
</dbReference>
<accession>A0A6C0DNQ1</accession>
<dbReference type="GO" id="GO:0008081">
    <property type="term" value="F:phosphoric diester hydrolase activity"/>
    <property type="evidence" value="ECO:0007669"/>
    <property type="project" value="InterPro"/>
</dbReference>